<feature type="transmembrane region" description="Helical" evidence="1">
    <location>
        <begin position="55"/>
        <end position="76"/>
    </location>
</feature>
<keyword evidence="1" id="KW-0472">Membrane</keyword>
<organism evidence="2 3">
    <name type="scientific">Achromobacter animicus</name>
    <dbReference type="NCBI Taxonomy" id="1389935"/>
    <lineage>
        <taxon>Bacteria</taxon>
        <taxon>Pseudomonadati</taxon>
        <taxon>Pseudomonadota</taxon>
        <taxon>Betaproteobacteria</taxon>
        <taxon>Burkholderiales</taxon>
        <taxon>Alcaligenaceae</taxon>
        <taxon>Achromobacter</taxon>
    </lineage>
</organism>
<keyword evidence="1" id="KW-1133">Transmembrane helix</keyword>
<keyword evidence="3" id="KW-1185">Reference proteome</keyword>
<accession>A0A6S6Z4C4</accession>
<name>A0A6S6Z4C4_9BURK</name>
<evidence type="ECO:0000313" key="2">
    <source>
        <dbReference type="EMBL" id="CAB3650778.1"/>
    </source>
</evidence>
<dbReference type="RefSeq" id="WP_175121156.1">
    <property type="nucleotide sequence ID" value="NZ_CADIJM010000001.1"/>
</dbReference>
<feature type="transmembrane region" description="Helical" evidence="1">
    <location>
        <begin position="12"/>
        <end position="35"/>
    </location>
</feature>
<dbReference type="Proteomes" id="UP000494214">
    <property type="component" value="Unassembled WGS sequence"/>
</dbReference>
<evidence type="ECO:0000313" key="3">
    <source>
        <dbReference type="Proteomes" id="UP000494214"/>
    </source>
</evidence>
<feature type="transmembrane region" description="Helical" evidence="1">
    <location>
        <begin position="83"/>
        <end position="104"/>
    </location>
</feature>
<keyword evidence="1" id="KW-0812">Transmembrane</keyword>
<feature type="transmembrane region" description="Helical" evidence="1">
    <location>
        <begin position="124"/>
        <end position="151"/>
    </location>
</feature>
<proteinExistence type="predicted"/>
<sequence>MPPTAIKWLVSIVFGLLIGSASFGITNPLLLAVFGVYPSAGAGADPLDSALLDRVAMASVVHYVLVAVVSAVALARIANLRRLFGWGCATLGVMLLLTAAIAMLQIDPAMHTGGGPGARDANTALFFTLLIFGLPYIGGGLVLTIGGAVLIRKNRDKSA</sequence>
<gene>
    <name evidence="2" type="ORF">LMG26690_00045</name>
</gene>
<evidence type="ECO:0000256" key="1">
    <source>
        <dbReference type="SAM" id="Phobius"/>
    </source>
</evidence>
<protein>
    <submittedName>
        <fullName evidence="2">Uncharacterized protein</fullName>
    </submittedName>
</protein>
<dbReference type="AlphaFoldDB" id="A0A6S6Z4C4"/>
<dbReference type="EMBL" id="CADIJM010000001">
    <property type="protein sequence ID" value="CAB3650778.1"/>
    <property type="molecule type" value="Genomic_DNA"/>
</dbReference>
<reference evidence="2 3" key="1">
    <citation type="submission" date="2020-04" db="EMBL/GenBank/DDBJ databases">
        <authorList>
            <person name="De Canck E."/>
        </authorList>
    </citation>
    <scope>NUCLEOTIDE SEQUENCE [LARGE SCALE GENOMIC DNA]</scope>
    <source>
        <strain evidence="2 3">LMG 26690</strain>
    </source>
</reference>